<proteinExistence type="predicted"/>
<organism evidence="1 2">
    <name type="scientific">Halocaridina rubra</name>
    <name type="common">Hawaiian red shrimp</name>
    <dbReference type="NCBI Taxonomy" id="373956"/>
    <lineage>
        <taxon>Eukaryota</taxon>
        <taxon>Metazoa</taxon>
        <taxon>Ecdysozoa</taxon>
        <taxon>Arthropoda</taxon>
        <taxon>Crustacea</taxon>
        <taxon>Multicrustacea</taxon>
        <taxon>Malacostraca</taxon>
        <taxon>Eumalacostraca</taxon>
        <taxon>Eucarida</taxon>
        <taxon>Decapoda</taxon>
        <taxon>Pleocyemata</taxon>
        <taxon>Caridea</taxon>
        <taxon>Atyoidea</taxon>
        <taxon>Atyidae</taxon>
        <taxon>Halocaridina</taxon>
    </lineage>
</organism>
<dbReference type="EMBL" id="JAXCGZ010009785">
    <property type="protein sequence ID" value="KAK7076205.1"/>
    <property type="molecule type" value="Genomic_DNA"/>
</dbReference>
<comment type="caution">
    <text evidence="1">The sequence shown here is derived from an EMBL/GenBank/DDBJ whole genome shotgun (WGS) entry which is preliminary data.</text>
</comment>
<keyword evidence="2" id="KW-1185">Reference proteome</keyword>
<sequence>GLEALICNIPTPQLNENVNTKNSSIASEGDRLSQELSFLGELSQAQLTREFKKKELRKVCQQLGLTDVFEKKALAACILSQNRDDSPNDISMENTPQHEIRDMSSLMDIIKTETYSVLSGILFADEKRRVIAASLREHNVDFIALIEG</sequence>
<evidence type="ECO:0000313" key="2">
    <source>
        <dbReference type="Proteomes" id="UP001381693"/>
    </source>
</evidence>
<feature type="non-terminal residue" evidence="1">
    <location>
        <position position="1"/>
    </location>
</feature>
<evidence type="ECO:0000313" key="1">
    <source>
        <dbReference type="EMBL" id="KAK7076205.1"/>
    </source>
</evidence>
<reference evidence="1 2" key="1">
    <citation type="submission" date="2023-11" db="EMBL/GenBank/DDBJ databases">
        <title>Halocaridina rubra genome assembly.</title>
        <authorList>
            <person name="Smith C."/>
        </authorList>
    </citation>
    <scope>NUCLEOTIDE SEQUENCE [LARGE SCALE GENOMIC DNA]</scope>
    <source>
        <strain evidence="1">EP-1</strain>
        <tissue evidence="1">Whole</tissue>
    </source>
</reference>
<accession>A0AAN8XC59</accession>
<name>A0AAN8XC59_HALRR</name>
<protein>
    <submittedName>
        <fullName evidence="1">Uncharacterized protein</fullName>
    </submittedName>
</protein>
<dbReference type="Proteomes" id="UP001381693">
    <property type="component" value="Unassembled WGS sequence"/>
</dbReference>
<dbReference type="AlphaFoldDB" id="A0AAN8XC59"/>
<gene>
    <name evidence="1" type="ORF">SK128_007116</name>
</gene>